<gene>
    <name evidence="2" type="ORF">UFOPK3564_03404</name>
</gene>
<keyword evidence="1" id="KW-0472">Membrane</keyword>
<feature type="transmembrane region" description="Helical" evidence="1">
    <location>
        <begin position="97"/>
        <end position="121"/>
    </location>
</feature>
<sequence>MADHASTTEGTHDAPPVAARRVDRDAHHGAHHHDAEPGLRARQRERFGGLHAVPAILGWLVALGISVLLAAILAATGAAIGLTDGGTSVSDGEADTIGIAGGVLLLIVFALAYYTGGYAAGRMARFDGVRHGVATWVLGILVTIVLGALGAIAGSEYNVFSKLDLPSIPLSGSSLTTGGAIAGLAILVISLVAAILGGRAGERFHRRIDRAGV</sequence>
<keyword evidence="1" id="KW-1133">Transmembrane helix</keyword>
<evidence type="ECO:0000313" key="2">
    <source>
        <dbReference type="EMBL" id="CAB4949358.1"/>
    </source>
</evidence>
<protein>
    <submittedName>
        <fullName evidence="2">Unannotated protein</fullName>
    </submittedName>
</protein>
<dbReference type="EMBL" id="CAFBMK010000325">
    <property type="protein sequence ID" value="CAB4949358.1"/>
    <property type="molecule type" value="Genomic_DNA"/>
</dbReference>
<feature type="transmembrane region" description="Helical" evidence="1">
    <location>
        <begin position="52"/>
        <end position="77"/>
    </location>
</feature>
<keyword evidence="1" id="KW-0812">Transmembrane</keyword>
<evidence type="ECO:0000256" key="1">
    <source>
        <dbReference type="SAM" id="Phobius"/>
    </source>
</evidence>
<accession>A0A6J7K054</accession>
<proteinExistence type="predicted"/>
<dbReference type="AlphaFoldDB" id="A0A6J7K054"/>
<name>A0A6J7K054_9ZZZZ</name>
<organism evidence="2">
    <name type="scientific">freshwater metagenome</name>
    <dbReference type="NCBI Taxonomy" id="449393"/>
    <lineage>
        <taxon>unclassified sequences</taxon>
        <taxon>metagenomes</taxon>
        <taxon>ecological metagenomes</taxon>
    </lineage>
</organism>
<feature type="transmembrane region" description="Helical" evidence="1">
    <location>
        <begin position="175"/>
        <end position="197"/>
    </location>
</feature>
<feature type="transmembrane region" description="Helical" evidence="1">
    <location>
        <begin position="133"/>
        <end position="155"/>
    </location>
</feature>
<reference evidence="2" key="1">
    <citation type="submission" date="2020-05" db="EMBL/GenBank/DDBJ databases">
        <authorList>
            <person name="Chiriac C."/>
            <person name="Salcher M."/>
            <person name="Ghai R."/>
            <person name="Kavagutti S V."/>
        </authorList>
    </citation>
    <scope>NUCLEOTIDE SEQUENCE</scope>
</reference>